<evidence type="ECO:0000313" key="2">
    <source>
        <dbReference type="Proteomes" id="UP000001542"/>
    </source>
</evidence>
<name>A2FA34_TRIV3</name>
<dbReference type="SMR" id="A2FA34"/>
<dbReference type="VEuPathDB" id="TrichDB:TVAGG3_0082820"/>
<gene>
    <name evidence="1" type="ORF">TVAG_010190</name>
</gene>
<evidence type="ECO:0000313" key="1">
    <source>
        <dbReference type="EMBL" id="EAX98242.1"/>
    </source>
</evidence>
<sequence>METILKDPQQVKEIMEEIHKMRRENADTWYNVQVELLKEVTKKHEAILKQEIDQSLSDYKENQMIDLMSQFDSLESNNKRDLEAYLQANPQRQELYEQISQKAKAYKGKKKIPPQRVQPPKCTFEDEVPNLLAILAENGVNLNDLVVFADNAFLFKGKIYDQGSEIYLQTRQRDNPIKAILHDITEFEITLEFVDKGLLTIATKEILNGSVEILNDVNNKK</sequence>
<dbReference type="InParanoid" id="A2FA34"/>
<accession>A2FA34</accession>
<dbReference type="AlphaFoldDB" id="A2FA34"/>
<dbReference type="Proteomes" id="UP000001542">
    <property type="component" value="Unassembled WGS sequence"/>
</dbReference>
<dbReference type="EMBL" id="DS113683">
    <property type="protein sequence ID" value="EAX98242.1"/>
    <property type="molecule type" value="Genomic_DNA"/>
</dbReference>
<proteinExistence type="predicted"/>
<reference evidence="1" key="2">
    <citation type="journal article" date="2007" name="Science">
        <title>Draft genome sequence of the sexually transmitted pathogen Trichomonas vaginalis.</title>
        <authorList>
            <person name="Carlton J.M."/>
            <person name="Hirt R.P."/>
            <person name="Silva J.C."/>
            <person name="Delcher A.L."/>
            <person name="Schatz M."/>
            <person name="Zhao Q."/>
            <person name="Wortman J.R."/>
            <person name="Bidwell S.L."/>
            <person name="Alsmark U.C.M."/>
            <person name="Besteiro S."/>
            <person name="Sicheritz-Ponten T."/>
            <person name="Noel C.J."/>
            <person name="Dacks J.B."/>
            <person name="Foster P.G."/>
            <person name="Simillion C."/>
            <person name="Van de Peer Y."/>
            <person name="Miranda-Saavedra D."/>
            <person name="Barton G.J."/>
            <person name="Westrop G.D."/>
            <person name="Mueller S."/>
            <person name="Dessi D."/>
            <person name="Fiori P.L."/>
            <person name="Ren Q."/>
            <person name="Paulsen I."/>
            <person name="Zhang H."/>
            <person name="Bastida-Corcuera F.D."/>
            <person name="Simoes-Barbosa A."/>
            <person name="Brown M.T."/>
            <person name="Hayes R.D."/>
            <person name="Mukherjee M."/>
            <person name="Okumura C.Y."/>
            <person name="Schneider R."/>
            <person name="Smith A.J."/>
            <person name="Vanacova S."/>
            <person name="Villalvazo M."/>
            <person name="Haas B.J."/>
            <person name="Pertea M."/>
            <person name="Feldblyum T.V."/>
            <person name="Utterback T.R."/>
            <person name="Shu C.L."/>
            <person name="Osoegawa K."/>
            <person name="de Jong P.J."/>
            <person name="Hrdy I."/>
            <person name="Horvathova L."/>
            <person name="Zubacova Z."/>
            <person name="Dolezal P."/>
            <person name="Malik S.B."/>
            <person name="Logsdon J.M. Jr."/>
            <person name="Henze K."/>
            <person name="Gupta A."/>
            <person name="Wang C.C."/>
            <person name="Dunne R.L."/>
            <person name="Upcroft J.A."/>
            <person name="Upcroft P."/>
            <person name="White O."/>
            <person name="Salzberg S.L."/>
            <person name="Tang P."/>
            <person name="Chiu C.-H."/>
            <person name="Lee Y.-S."/>
            <person name="Embley T.M."/>
            <person name="Coombs G.H."/>
            <person name="Mottram J.C."/>
            <person name="Tachezy J."/>
            <person name="Fraser-Liggett C.M."/>
            <person name="Johnson P.J."/>
        </authorList>
    </citation>
    <scope>NUCLEOTIDE SEQUENCE [LARGE SCALE GENOMIC DNA]</scope>
    <source>
        <strain evidence="1">G3</strain>
    </source>
</reference>
<protein>
    <submittedName>
        <fullName evidence="1">Uncharacterized protein</fullName>
    </submittedName>
</protein>
<reference evidence="1" key="1">
    <citation type="submission" date="2006-10" db="EMBL/GenBank/DDBJ databases">
        <authorList>
            <person name="Amadeo P."/>
            <person name="Zhao Q."/>
            <person name="Wortman J."/>
            <person name="Fraser-Liggett C."/>
            <person name="Carlton J."/>
        </authorList>
    </citation>
    <scope>NUCLEOTIDE SEQUENCE</scope>
    <source>
        <strain evidence="1">G3</strain>
    </source>
</reference>
<organism evidence="1 2">
    <name type="scientific">Trichomonas vaginalis (strain ATCC PRA-98 / G3)</name>
    <dbReference type="NCBI Taxonomy" id="412133"/>
    <lineage>
        <taxon>Eukaryota</taxon>
        <taxon>Metamonada</taxon>
        <taxon>Parabasalia</taxon>
        <taxon>Trichomonadida</taxon>
        <taxon>Trichomonadidae</taxon>
        <taxon>Trichomonas</taxon>
    </lineage>
</organism>
<dbReference type="RefSeq" id="XP_001311172.1">
    <property type="nucleotide sequence ID" value="XM_001311171.1"/>
</dbReference>
<dbReference type="KEGG" id="tva:4756037"/>
<dbReference type="VEuPathDB" id="TrichDB:TVAG_010190"/>
<keyword evidence="2" id="KW-1185">Reference proteome</keyword>